<organism evidence="3 4">
    <name type="scientific">Solirubrobacter ginsenosidimutans</name>
    <dbReference type="NCBI Taxonomy" id="490573"/>
    <lineage>
        <taxon>Bacteria</taxon>
        <taxon>Bacillati</taxon>
        <taxon>Actinomycetota</taxon>
        <taxon>Thermoleophilia</taxon>
        <taxon>Solirubrobacterales</taxon>
        <taxon>Solirubrobacteraceae</taxon>
        <taxon>Solirubrobacter</taxon>
    </lineage>
</organism>
<evidence type="ECO:0000313" key="3">
    <source>
        <dbReference type="EMBL" id="MDA0164615.1"/>
    </source>
</evidence>
<protein>
    <submittedName>
        <fullName evidence="3">SDR family oxidoreductase</fullName>
    </submittedName>
</protein>
<gene>
    <name evidence="3" type="ORF">OM076_30380</name>
</gene>
<reference evidence="3" key="1">
    <citation type="submission" date="2022-10" db="EMBL/GenBank/DDBJ databases">
        <title>The WGS of Solirubrobacter ginsenosidimutans DSM 21036.</title>
        <authorList>
            <person name="Jiang Z."/>
        </authorList>
    </citation>
    <scope>NUCLEOTIDE SEQUENCE</scope>
    <source>
        <strain evidence="3">DSM 21036</strain>
    </source>
</reference>
<accession>A0A9X3N089</accession>
<name>A0A9X3N089_9ACTN</name>
<dbReference type="PRINTS" id="PR00081">
    <property type="entry name" value="GDHRDH"/>
</dbReference>
<keyword evidence="4" id="KW-1185">Reference proteome</keyword>
<dbReference type="AlphaFoldDB" id="A0A9X3N089"/>
<dbReference type="Proteomes" id="UP001149140">
    <property type="component" value="Unassembled WGS sequence"/>
</dbReference>
<dbReference type="Gene3D" id="3.40.50.720">
    <property type="entry name" value="NAD(P)-binding Rossmann-like Domain"/>
    <property type="match status" value="1"/>
</dbReference>
<keyword evidence="2" id="KW-0812">Transmembrane</keyword>
<dbReference type="SUPFAM" id="SSF51735">
    <property type="entry name" value="NAD(P)-binding Rossmann-fold domains"/>
    <property type="match status" value="1"/>
</dbReference>
<dbReference type="EMBL" id="JAPDOD010000036">
    <property type="protein sequence ID" value="MDA0164615.1"/>
    <property type="molecule type" value="Genomic_DNA"/>
</dbReference>
<dbReference type="RefSeq" id="WP_270043869.1">
    <property type="nucleotide sequence ID" value="NZ_JAPDOD010000036.1"/>
</dbReference>
<feature type="transmembrane region" description="Helical" evidence="2">
    <location>
        <begin position="220"/>
        <end position="242"/>
    </location>
</feature>
<comment type="similarity">
    <text evidence="1">Belongs to the short-chain dehydrogenases/reductases (SDR) family.</text>
</comment>
<comment type="caution">
    <text evidence="3">The sequence shown here is derived from an EMBL/GenBank/DDBJ whole genome shotgun (WGS) entry which is preliminary data.</text>
</comment>
<keyword evidence="2" id="KW-1133">Transmembrane helix</keyword>
<evidence type="ECO:0000256" key="2">
    <source>
        <dbReference type="SAM" id="Phobius"/>
    </source>
</evidence>
<dbReference type="InterPro" id="IPR002347">
    <property type="entry name" value="SDR_fam"/>
</dbReference>
<evidence type="ECO:0000313" key="4">
    <source>
        <dbReference type="Proteomes" id="UP001149140"/>
    </source>
</evidence>
<evidence type="ECO:0000256" key="1">
    <source>
        <dbReference type="ARBA" id="ARBA00006484"/>
    </source>
</evidence>
<dbReference type="InterPro" id="IPR050259">
    <property type="entry name" value="SDR"/>
</dbReference>
<dbReference type="Pfam" id="PF13561">
    <property type="entry name" value="adh_short_C2"/>
    <property type="match status" value="1"/>
</dbReference>
<proteinExistence type="inferred from homology"/>
<dbReference type="InterPro" id="IPR036291">
    <property type="entry name" value="NAD(P)-bd_dom_sf"/>
</dbReference>
<keyword evidence="2" id="KW-0472">Membrane</keyword>
<dbReference type="PANTHER" id="PTHR42879">
    <property type="entry name" value="3-OXOACYL-(ACYL-CARRIER-PROTEIN) REDUCTASE"/>
    <property type="match status" value="1"/>
</dbReference>
<dbReference type="PANTHER" id="PTHR42879:SF6">
    <property type="entry name" value="NADPH-DEPENDENT REDUCTASE BACG"/>
    <property type="match status" value="1"/>
</dbReference>
<sequence>MELGLNGKVALVTGGSKGIGRGIAEGLAAEGVRVALTSRTAARAEAVASEIGAGARGYGFDSGDLDAIGPLLDAIEADLGPIDLYIANTGGPPAGDALEFTREQWEAAQRTLLISPMRVIERVLPGMRSRGFGRIVAIGSMAVREPIDVLQLSNAHRPGLVAAFKVLARKVAADGVTFNHVHPGQIATDRMIDTAGSLEAAQERAKHNVPAGRLGTVEELAAAAVFLCSGLAAYITGTAILVDGGLTRSV</sequence>